<dbReference type="GO" id="GO:0016746">
    <property type="term" value="F:acyltransferase activity"/>
    <property type="evidence" value="ECO:0007669"/>
    <property type="project" value="UniProtKB-KW"/>
</dbReference>
<dbReference type="AlphaFoldDB" id="A0A1M7NYU5"/>
<evidence type="ECO:0000256" key="9">
    <source>
        <dbReference type="ARBA" id="ARBA00023588"/>
    </source>
</evidence>
<gene>
    <name evidence="14" type="ORF">SAMN04488057_106177</name>
</gene>
<keyword evidence="4 13" id="KW-0812">Transmembrane</keyword>
<keyword evidence="15" id="KW-1185">Reference proteome</keyword>
<evidence type="ECO:0000256" key="13">
    <source>
        <dbReference type="SAM" id="Phobius"/>
    </source>
</evidence>
<proteinExistence type="inferred from homology"/>
<evidence type="ECO:0000256" key="4">
    <source>
        <dbReference type="ARBA" id="ARBA00022692"/>
    </source>
</evidence>
<sequence length="179" mass="21017">MEKKRIRKYATLGLTWLFVLAGIIAVGIWQGLHTFVFAWVLNFLLMTGVLAFTETFQPKLNMTWFDSKKWEADGKIYKRFGVDLFRKLLVWVKWEKLTKAANPIKKDRETLTKLAYKTRQSEFGHAIIFIIVLIFGIVVAFSYGFRQSVWLLLLNILLNLYPIALQRYNRPRLRGILSN</sequence>
<evidence type="ECO:0000256" key="5">
    <source>
        <dbReference type="ARBA" id="ARBA00022729"/>
    </source>
</evidence>
<dbReference type="EMBL" id="FRCY01000006">
    <property type="protein sequence ID" value="SHN09247.1"/>
    <property type="molecule type" value="Genomic_DNA"/>
</dbReference>
<feature type="transmembrane region" description="Helical" evidence="13">
    <location>
        <begin position="149"/>
        <end position="165"/>
    </location>
</feature>
<accession>A0A1M7NYU5</accession>
<keyword evidence="7 13" id="KW-0472">Membrane</keyword>
<comment type="pathway">
    <text evidence="9">Carotenoid biosynthesis; staphyloxanthin biosynthesis; staphyloxanthin from farnesyl diphosphate: step 5/5.</text>
</comment>
<evidence type="ECO:0000313" key="15">
    <source>
        <dbReference type="Proteomes" id="UP000184513"/>
    </source>
</evidence>
<evidence type="ECO:0000256" key="3">
    <source>
        <dbReference type="ARBA" id="ARBA00022679"/>
    </source>
</evidence>
<evidence type="ECO:0000256" key="8">
    <source>
        <dbReference type="ARBA" id="ARBA00023315"/>
    </source>
</evidence>
<dbReference type="GO" id="GO:0005886">
    <property type="term" value="C:plasma membrane"/>
    <property type="evidence" value="ECO:0007669"/>
    <property type="project" value="UniProtKB-SubCell"/>
</dbReference>
<feature type="transmembrane region" description="Helical" evidence="13">
    <location>
        <begin position="123"/>
        <end position="143"/>
    </location>
</feature>
<keyword evidence="5" id="KW-0732">Signal</keyword>
<evidence type="ECO:0000256" key="11">
    <source>
        <dbReference type="ARBA" id="ARBA00023667"/>
    </source>
</evidence>
<protein>
    <recommendedName>
        <fullName evidence="11">Glycosyl-4,4'-diaponeurosporenoate acyltransferase</fullName>
    </recommendedName>
</protein>
<organism evidence="14 15">
    <name type="scientific">Cyclobacterium lianum</name>
    <dbReference type="NCBI Taxonomy" id="388280"/>
    <lineage>
        <taxon>Bacteria</taxon>
        <taxon>Pseudomonadati</taxon>
        <taxon>Bacteroidota</taxon>
        <taxon>Cytophagia</taxon>
        <taxon>Cytophagales</taxon>
        <taxon>Cyclobacteriaceae</taxon>
        <taxon>Cyclobacterium</taxon>
    </lineage>
</organism>
<evidence type="ECO:0000256" key="10">
    <source>
        <dbReference type="ARBA" id="ARBA00023603"/>
    </source>
</evidence>
<dbReference type="STRING" id="388280.SAMN04488057_106177"/>
<comment type="similarity">
    <text evidence="10">Belongs to the acyltransferase CrtO family.</text>
</comment>
<dbReference type="InterPro" id="IPR044021">
    <property type="entry name" value="CrtO"/>
</dbReference>
<evidence type="ECO:0000256" key="1">
    <source>
        <dbReference type="ARBA" id="ARBA00004162"/>
    </source>
</evidence>
<feature type="transmembrane region" description="Helical" evidence="13">
    <location>
        <begin position="35"/>
        <end position="53"/>
    </location>
</feature>
<dbReference type="Pfam" id="PF18927">
    <property type="entry name" value="CrtO"/>
    <property type="match status" value="1"/>
</dbReference>
<comment type="subcellular location">
    <subcellularLocation>
        <location evidence="1">Cell membrane</location>
        <topology evidence="1">Single-pass membrane protein</topology>
    </subcellularLocation>
</comment>
<comment type="function">
    <text evidence="12">Catalyzes the acylation of glycosyl-4,4'-diaponeurosporenoate, i.e. the esterification of glucose at the C6'' position with the carboxyl group of the C(15) fatty acid 12-methyltetradecanoic acid, to yield staphyloxanthin. This is the last step in the biosynthesis of this orange pigment, present in most staphylococci strains.</text>
</comment>
<evidence type="ECO:0000256" key="2">
    <source>
        <dbReference type="ARBA" id="ARBA00022475"/>
    </source>
</evidence>
<keyword evidence="8" id="KW-0012">Acyltransferase</keyword>
<evidence type="ECO:0000313" key="14">
    <source>
        <dbReference type="EMBL" id="SHN09247.1"/>
    </source>
</evidence>
<name>A0A1M7NYU5_9BACT</name>
<keyword evidence="6 13" id="KW-1133">Transmembrane helix</keyword>
<evidence type="ECO:0000256" key="7">
    <source>
        <dbReference type="ARBA" id="ARBA00023136"/>
    </source>
</evidence>
<keyword evidence="3" id="KW-0808">Transferase</keyword>
<evidence type="ECO:0000256" key="12">
    <source>
        <dbReference type="ARBA" id="ARBA00025324"/>
    </source>
</evidence>
<dbReference type="UniPathway" id="UPA00029">
    <property type="reaction ID" value="UER00560"/>
</dbReference>
<dbReference type="RefSeq" id="WP_245802841.1">
    <property type="nucleotide sequence ID" value="NZ_FRCY01000006.1"/>
</dbReference>
<keyword evidence="2" id="KW-1003">Cell membrane</keyword>
<reference evidence="14 15" key="1">
    <citation type="submission" date="2016-11" db="EMBL/GenBank/DDBJ databases">
        <authorList>
            <person name="Jaros S."/>
            <person name="Januszkiewicz K."/>
            <person name="Wedrychowicz H."/>
        </authorList>
    </citation>
    <scope>NUCLEOTIDE SEQUENCE [LARGE SCALE GENOMIC DNA]</scope>
    <source>
        <strain evidence="14 15">CGMCC 1.6102</strain>
    </source>
</reference>
<dbReference type="Proteomes" id="UP000184513">
    <property type="component" value="Unassembled WGS sequence"/>
</dbReference>
<evidence type="ECO:0000256" key="6">
    <source>
        <dbReference type="ARBA" id="ARBA00022989"/>
    </source>
</evidence>
<feature type="transmembrane region" description="Helical" evidence="13">
    <location>
        <begin position="9"/>
        <end position="29"/>
    </location>
</feature>